<reference evidence="1" key="1">
    <citation type="submission" date="2019-08" db="EMBL/GenBank/DDBJ databases">
        <authorList>
            <person name="Kucharzyk K."/>
            <person name="Murdoch R.W."/>
            <person name="Higgins S."/>
            <person name="Loffler F."/>
        </authorList>
    </citation>
    <scope>NUCLEOTIDE SEQUENCE</scope>
</reference>
<proteinExistence type="predicted"/>
<gene>
    <name evidence="1" type="primary">ftsL_10</name>
    <name evidence="1" type="ORF">SDC9_71760</name>
</gene>
<protein>
    <submittedName>
        <fullName evidence="1">Cell division protein FtsL</fullName>
    </submittedName>
</protein>
<comment type="caution">
    <text evidence="1">The sequence shown here is derived from an EMBL/GenBank/DDBJ whole genome shotgun (WGS) entry which is preliminary data.</text>
</comment>
<dbReference type="EMBL" id="VSSQ01004456">
    <property type="protein sequence ID" value="MPM25270.1"/>
    <property type="molecule type" value="Genomic_DNA"/>
</dbReference>
<name>A0A644Y9V7_9ZZZZ</name>
<evidence type="ECO:0000313" key="1">
    <source>
        <dbReference type="EMBL" id="MPM25270.1"/>
    </source>
</evidence>
<sequence>MLKRVRRGLLLKAILLVFFVYASAQIIELQIQIYEKKQAIAEYQVANEELETANESKQNDIDKGLTDEQVEKIAREKLGLASPDETVFVGVPG</sequence>
<dbReference type="AlphaFoldDB" id="A0A644Y9V7"/>
<dbReference type="Pfam" id="PF04977">
    <property type="entry name" value="DivIC"/>
    <property type="match status" value="1"/>
</dbReference>
<organism evidence="1">
    <name type="scientific">bioreactor metagenome</name>
    <dbReference type="NCBI Taxonomy" id="1076179"/>
    <lineage>
        <taxon>unclassified sequences</taxon>
        <taxon>metagenomes</taxon>
        <taxon>ecological metagenomes</taxon>
    </lineage>
</organism>
<accession>A0A644Y9V7</accession>
<dbReference type="InterPro" id="IPR007060">
    <property type="entry name" value="FtsL/DivIC"/>
</dbReference>
<keyword evidence="1" id="KW-0131">Cell cycle</keyword>
<keyword evidence="1" id="KW-0132">Cell division</keyword>
<dbReference type="GO" id="GO:0051301">
    <property type="term" value="P:cell division"/>
    <property type="evidence" value="ECO:0007669"/>
    <property type="project" value="UniProtKB-KW"/>
</dbReference>